<evidence type="ECO:0000259" key="2">
    <source>
        <dbReference type="Pfam" id="PF22494"/>
    </source>
</evidence>
<dbReference type="NCBIfam" id="NF038117">
    <property type="entry name" value="choice_anch_I"/>
    <property type="match status" value="1"/>
</dbReference>
<evidence type="ECO:0000313" key="4">
    <source>
        <dbReference type="Proteomes" id="UP000182660"/>
    </source>
</evidence>
<name>A0ABY1HJZ5_9GAMM</name>
<dbReference type="InterPro" id="IPR011044">
    <property type="entry name" value="Quino_amine_DH_bsu"/>
</dbReference>
<feature type="region of interest" description="Disordered" evidence="1">
    <location>
        <begin position="406"/>
        <end position="427"/>
    </location>
</feature>
<reference evidence="3 4" key="1">
    <citation type="submission" date="2016-11" db="EMBL/GenBank/DDBJ databases">
        <authorList>
            <person name="Klemetsen T."/>
        </authorList>
    </citation>
    <scope>NUCLEOTIDE SEQUENCE [LARGE SCALE GENOMIC DNA]</scope>
    <source>
        <strain evidence="3">MT 2528</strain>
    </source>
</reference>
<dbReference type="Pfam" id="PF22494">
    <property type="entry name" value="choice_anch_I"/>
    <property type="match status" value="1"/>
</dbReference>
<proteinExistence type="predicted"/>
<dbReference type="Gene3D" id="2.130.10.10">
    <property type="entry name" value="YVTN repeat-like/Quinoprotein amine dehydrogenase"/>
    <property type="match status" value="1"/>
</dbReference>
<sequence length="531" mass="57905">MLARYESGQYGVSAAEILDYHAQSKSIFVVNAKSGQIDILDASIISTISSATQTSVDPLTLNNLTKKSTLNLAPDLNLTRLGSVNSVAIFGNLLAVAIERGDSKGNPVQGHGFIGFYKLNNAGKATYLHAVKVGYLPDNVVFTHDGSKVIVANEGEPNDDYTVDPEGSISIININNNIPAKQAMNITFNDFDIHSSRHNELPKGVKINGPKSSVSQDLEPEYIAVSHDNSQAFVSLQENNAIAIINLKSHRVENIVDLGSKHYGLTKNAIDASDKDGKINIQSYAGVYGLYQPDTIASYSIDGADFIVTANEGDARNYIGFSEEVRAGKLTLDKNHPQFNAIQDKKQLGRLKVTTSIGDTDNDGDIDKIYSYGSRSFSIWDAQGKQVFDSGNDFERITADRLSIDFNNHNSKNKGDNRSDDKGPEPEALALGEIKGRQYAFIGLERTSGFMIYDITVPQQAYFVDYIVNRNFTPKFEVENGVITKGDPRAVGDLGPEGMTFITEDKSPNGKPLLLVANEVSGTTVVYQLKR</sequence>
<feature type="compositionally biased region" description="Basic and acidic residues" evidence="1">
    <location>
        <begin position="413"/>
        <end position="425"/>
    </location>
</feature>
<feature type="domain" description="Choice-of-anchor I" evidence="2">
    <location>
        <begin position="13"/>
        <end position="528"/>
    </location>
</feature>
<dbReference type="EMBL" id="FPLJ01000132">
    <property type="protein sequence ID" value="SGZ03119.1"/>
    <property type="molecule type" value="Genomic_DNA"/>
</dbReference>
<evidence type="ECO:0000313" key="3">
    <source>
        <dbReference type="EMBL" id="SGZ03119.1"/>
    </source>
</evidence>
<protein>
    <submittedName>
        <fullName evidence="3">Alkaline phosphatase</fullName>
    </submittedName>
</protein>
<keyword evidence="4" id="KW-1185">Reference proteome</keyword>
<dbReference type="SUPFAM" id="SSF50969">
    <property type="entry name" value="YVTN repeat-like/Quinoprotein amine dehydrogenase"/>
    <property type="match status" value="1"/>
</dbReference>
<dbReference type="PANTHER" id="PTHR46928:SF1">
    <property type="entry name" value="MESENCHYME-SPECIFIC CELL SURFACE GLYCOPROTEIN"/>
    <property type="match status" value="1"/>
</dbReference>
<dbReference type="InterPro" id="IPR052956">
    <property type="entry name" value="Mesenchyme-surface_protein"/>
</dbReference>
<evidence type="ECO:0000256" key="1">
    <source>
        <dbReference type="SAM" id="MobiDB-lite"/>
    </source>
</evidence>
<dbReference type="Proteomes" id="UP000182660">
    <property type="component" value="Unassembled WGS sequence"/>
</dbReference>
<dbReference type="PANTHER" id="PTHR46928">
    <property type="entry name" value="MESENCHYME-SPECIFIC CELL SURFACE GLYCOPROTEIN"/>
    <property type="match status" value="1"/>
</dbReference>
<dbReference type="InterPro" id="IPR055188">
    <property type="entry name" value="Choice_anch_I"/>
</dbReference>
<dbReference type="InterPro" id="IPR015943">
    <property type="entry name" value="WD40/YVTN_repeat-like_dom_sf"/>
</dbReference>
<accession>A0ABY1HJZ5</accession>
<gene>
    <name evidence="3" type="ORF">MT2528_4552</name>
</gene>
<comment type="caution">
    <text evidence="3">The sequence shown here is derived from an EMBL/GenBank/DDBJ whole genome shotgun (WGS) entry which is preliminary data.</text>
</comment>
<organism evidence="3 4">
    <name type="scientific">Moritella viscosa</name>
    <dbReference type="NCBI Taxonomy" id="80854"/>
    <lineage>
        <taxon>Bacteria</taxon>
        <taxon>Pseudomonadati</taxon>
        <taxon>Pseudomonadota</taxon>
        <taxon>Gammaproteobacteria</taxon>
        <taxon>Alteromonadales</taxon>
        <taxon>Moritellaceae</taxon>
        <taxon>Moritella</taxon>
    </lineage>
</organism>